<evidence type="ECO:0000256" key="3">
    <source>
        <dbReference type="SAM" id="SignalP"/>
    </source>
</evidence>
<keyword evidence="2" id="KW-0812">Transmembrane</keyword>
<keyword evidence="2" id="KW-1133">Transmembrane helix</keyword>
<evidence type="ECO:0000313" key="4">
    <source>
        <dbReference type="EMBL" id="NYE04983.1"/>
    </source>
</evidence>
<sequence>MIKKITVFLLGLLLLIPINGMAAAESAISVDMHYLVVSPAEDGSTNMMNMVNYTNTTAEEYKGDGMGEAVLNVTIPTGAIGFTFLDNKMAQKQVETGFITSDPIPANQTVVLPYSYRIAKGEEISLSFDYPVQMMQILVPEGMGSIVFKNVTATNQGLFKMDDQNYQGYSVEGIQAKQVFTMIYDQDKQPAASDAQGSTEQGESKSSGNVTKTAPAFHNPGHLRMWSQSPLRSWDPHVFLIVMGAIIIAAISYFSYFSMRARAEEKRLGADKEESAFKNLMAKQKAIMDKILELEENFGDGNMSEEDYQAKLAAYKQHLVQVKMNLRHFVE</sequence>
<feature type="signal peptide" evidence="3">
    <location>
        <begin position="1"/>
        <end position="22"/>
    </location>
</feature>
<dbReference type="Proteomes" id="UP000548423">
    <property type="component" value="Unassembled WGS sequence"/>
</dbReference>
<comment type="caution">
    <text evidence="4">The sequence shown here is derived from an EMBL/GenBank/DDBJ whole genome shotgun (WGS) entry which is preliminary data.</text>
</comment>
<protein>
    <submittedName>
        <fullName evidence="4">Uncharacterized protein</fullName>
    </submittedName>
</protein>
<feature type="chain" id="PRO_5038670024" evidence="3">
    <location>
        <begin position="23"/>
        <end position="331"/>
    </location>
</feature>
<dbReference type="EMBL" id="JACCBX010000003">
    <property type="protein sequence ID" value="NYE04983.1"/>
    <property type="molecule type" value="Genomic_DNA"/>
</dbReference>
<feature type="compositionally biased region" description="Polar residues" evidence="1">
    <location>
        <begin position="195"/>
        <end position="212"/>
    </location>
</feature>
<feature type="transmembrane region" description="Helical" evidence="2">
    <location>
        <begin position="238"/>
        <end position="257"/>
    </location>
</feature>
<dbReference type="AlphaFoldDB" id="A0A852T8H2"/>
<accession>A0A852T8H2</accession>
<name>A0A852T8H2_9BACI</name>
<evidence type="ECO:0000256" key="2">
    <source>
        <dbReference type="SAM" id="Phobius"/>
    </source>
</evidence>
<proteinExistence type="predicted"/>
<reference evidence="5" key="2">
    <citation type="submission" date="2020-08" db="EMBL/GenBank/DDBJ databases">
        <title>The Agave Microbiome: Exploring the role of microbial communities in plant adaptations to desert environments.</title>
        <authorList>
            <person name="Partida-Martinez L.P."/>
        </authorList>
    </citation>
    <scope>NUCLEOTIDE SEQUENCE [LARGE SCALE GENOMIC DNA]</scope>
    <source>
        <strain evidence="5">AT2.8</strain>
    </source>
</reference>
<evidence type="ECO:0000256" key="1">
    <source>
        <dbReference type="SAM" id="MobiDB-lite"/>
    </source>
</evidence>
<feature type="region of interest" description="Disordered" evidence="1">
    <location>
        <begin position="190"/>
        <end position="214"/>
    </location>
</feature>
<organism evidence="4 5">
    <name type="scientific">Neobacillus niacini</name>
    <dbReference type="NCBI Taxonomy" id="86668"/>
    <lineage>
        <taxon>Bacteria</taxon>
        <taxon>Bacillati</taxon>
        <taxon>Bacillota</taxon>
        <taxon>Bacilli</taxon>
        <taxon>Bacillales</taxon>
        <taxon>Bacillaceae</taxon>
        <taxon>Neobacillus</taxon>
    </lineage>
</organism>
<evidence type="ECO:0000313" key="5">
    <source>
        <dbReference type="Proteomes" id="UP000548423"/>
    </source>
</evidence>
<keyword evidence="2" id="KW-0472">Membrane</keyword>
<keyword evidence="3" id="KW-0732">Signal</keyword>
<gene>
    <name evidence="4" type="ORF">F4694_001732</name>
</gene>
<reference evidence="5" key="1">
    <citation type="submission" date="2020-07" db="EMBL/GenBank/DDBJ databases">
        <authorList>
            <person name="Partida-Martinez L."/>
            <person name="Huntemann M."/>
            <person name="Clum A."/>
            <person name="Wang J."/>
            <person name="Palaniappan K."/>
            <person name="Ritter S."/>
            <person name="Chen I.-M."/>
            <person name="Stamatis D."/>
            <person name="Reddy T."/>
            <person name="O'Malley R."/>
            <person name="Daum C."/>
            <person name="Shapiro N."/>
            <person name="Ivanova N."/>
            <person name="Kyrpides N."/>
            <person name="Woyke T."/>
        </authorList>
    </citation>
    <scope>NUCLEOTIDE SEQUENCE [LARGE SCALE GENOMIC DNA]</scope>
    <source>
        <strain evidence="5">AT2.8</strain>
    </source>
</reference>